<accession>A0A0F7QEB1</accession>
<dbReference type="Pfam" id="PF00135">
    <property type="entry name" value="COesterase"/>
    <property type="match status" value="1"/>
</dbReference>
<dbReference type="InterPro" id="IPR019826">
    <property type="entry name" value="Carboxylesterase_B_AS"/>
</dbReference>
<dbReference type="PANTHER" id="PTHR11559">
    <property type="entry name" value="CARBOXYLESTERASE"/>
    <property type="match status" value="1"/>
</dbReference>
<keyword evidence="5" id="KW-0325">Glycoprotein</keyword>
<evidence type="ECO:0000256" key="1">
    <source>
        <dbReference type="ARBA" id="ARBA00005964"/>
    </source>
</evidence>
<dbReference type="ESTHER" id="ostfu-a0a0f7qeb1">
    <property type="family name" value="Carb_B_Arthropoda"/>
</dbReference>
<dbReference type="SUPFAM" id="SSF53474">
    <property type="entry name" value="alpha/beta-Hydrolases"/>
    <property type="match status" value="1"/>
</dbReference>
<keyword evidence="6" id="KW-0732">Signal</keyword>
<feature type="chain" id="PRO_5005117325" description="Carboxylic ester hydrolase" evidence="6">
    <location>
        <begin position="21"/>
        <end position="557"/>
    </location>
</feature>
<dbReference type="InterPro" id="IPR002018">
    <property type="entry name" value="CarbesteraseB"/>
</dbReference>
<dbReference type="Gene3D" id="3.40.50.1820">
    <property type="entry name" value="alpha/beta hydrolase"/>
    <property type="match status" value="1"/>
</dbReference>
<keyword evidence="2" id="KW-0719">Serine esterase</keyword>
<protein>
    <recommendedName>
        <fullName evidence="6">Carboxylic ester hydrolase</fullName>
        <ecNumber evidence="6">3.1.1.-</ecNumber>
    </recommendedName>
</protein>
<evidence type="ECO:0000256" key="6">
    <source>
        <dbReference type="RuleBase" id="RU361235"/>
    </source>
</evidence>
<dbReference type="InterPro" id="IPR029058">
    <property type="entry name" value="AB_hydrolase_fold"/>
</dbReference>
<sequence>MAMLSWRLLYILSTIIYVESTIVRVNEGLLLGAHKTTSTGLGEFYSFKGIPYAEPPVGNLRFKDPIPRKPWTGIREALIHGPICIQFNKLLNIYLPGSENCLFLNVYTPDMTPEKPLPVMFFIHGGAFRSGSGNSLVYGPDFIIDKKVVLVTINYRLDALGFLKLDTKDVPGNAGMKDQNLALKWVNDNIHKFGGDPNEVTLIGESAGSASVTYHMLSPMSKGLFKRAIAMSGVPFCEWAITYKLTERSFALGKLLGSKTTDPDEMLKFLQEQEAYDIINKTPIVIPEENEWQYIGLKMTAFQPAPEKDFGQERFLVEPPTETLKRGNVSAVDLLIGYTSLEYLYMLTKLNNSLEKYNNMRQLLVPREILLYGKNNVDPNALAAKISEQYFGNRAINIATLKEYLKYQSDEIFVYNVNRFLKHLPGGNKRYLYKFYTLSERNRFSSQGVPLGIFGLAHSDDLLYLFESIVTLGRPVALSPELFRLVNQTVTLFTNFVKYGDPTPTPDVSLGVDWPEYDNDSKGYLIINSTLRVDRAPDADVNEFWTGIYEEGGVELP</sequence>
<evidence type="ECO:0000259" key="7">
    <source>
        <dbReference type="Pfam" id="PF00135"/>
    </source>
</evidence>
<name>A0A0F7QEB1_OSTFU</name>
<keyword evidence="3 6" id="KW-0378">Hydrolase</keyword>
<dbReference type="EMBL" id="LC017767">
    <property type="protein sequence ID" value="BAR64781.1"/>
    <property type="molecule type" value="mRNA"/>
</dbReference>
<evidence type="ECO:0000256" key="5">
    <source>
        <dbReference type="ARBA" id="ARBA00023180"/>
    </source>
</evidence>
<evidence type="ECO:0000256" key="4">
    <source>
        <dbReference type="ARBA" id="ARBA00023157"/>
    </source>
</evidence>
<comment type="similarity">
    <text evidence="1 6">Belongs to the type-B carboxylesterase/lipase family.</text>
</comment>
<evidence type="ECO:0000256" key="2">
    <source>
        <dbReference type="ARBA" id="ARBA00022487"/>
    </source>
</evidence>
<dbReference type="PROSITE" id="PS00122">
    <property type="entry name" value="CARBOXYLESTERASE_B_1"/>
    <property type="match status" value="1"/>
</dbReference>
<gene>
    <name evidence="8" type="primary">OfurCXE8</name>
</gene>
<evidence type="ECO:0000313" key="8">
    <source>
        <dbReference type="EMBL" id="BAR64781.1"/>
    </source>
</evidence>
<feature type="domain" description="Carboxylesterase type B" evidence="7">
    <location>
        <begin position="20"/>
        <end position="545"/>
    </location>
</feature>
<dbReference type="InterPro" id="IPR050309">
    <property type="entry name" value="Type-B_Carboxylest/Lipase"/>
</dbReference>
<dbReference type="EC" id="3.1.1.-" evidence="6"/>
<dbReference type="GO" id="GO:0052689">
    <property type="term" value="F:carboxylic ester hydrolase activity"/>
    <property type="evidence" value="ECO:0007669"/>
    <property type="project" value="UniProtKB-KW"/>
</dbReference>
<reference evidence="8" key="1">
    <citation type="journal article" date="2015" name="PLoS ONE">
        <title>Identification of Candidate Odorant Receptors in Asian Corn Borer Ostrinia furnacalis.</title>
        <authorList>
            <person name="Yang B."/>
            <person name="Ozaki K."/>
            <person name="Ishikawa Y."/>
            <person name="Matsuo T."/>
        </authorList>
    </citation>
    <scope>NUCLEOTIDE SEQUENCE</scope>
    <source>
        <tissue evidence="8">Antenna</tissue>
    </source>
</reference>
<keyword evidence="4" id="KW-1015">Disulfide bond</keyword>
<dbReference type="AlphaFoldDB" id="A0A0F7QEB1"/>
<evidence type="ECO:0000256" key="3">
    <source>
        <dbReference type="ARBA" id="ARBA00022801"/>
    </source>
</evidence>
<proteinExistence type="evidence at transcript level"/>
<feature type="signal peptide" evidence="6">
    <location>
        <begin position="1"/>
        <end position="20"/>
    </location>
</feature>
<organism evidence="8">
    <name type="scientific">Ostrinia furnacalis</name>
    <name type="common">Asian corn borer</name>
    <dbReference type="NCBI Taxonomy" id="93504"/>
    <lineage>
        <taxon>Eukaryota</taxon>
        <taxon>Metazoa</taxon>
        <taxon>Ecdysozoa</taxon>
        <taxon>Arthropoda</taxon>
        <taxon>Hexapoda</taxon>
        <taxon>Insecta</taxon>
        <taxon>Pterygota</taxon>
        <taxon>Neoptera</taxon>
        <taxon>Endopterygota</taxon>
        <taxon>Lepidoptera</taxon>
        <taxon>Glossata</taxon>
        <taxon>Ditrysia</taxon>
        <taxon>Pyraloidea</taxon>
        <taxon>Crambidae</taxon>
        <taxon>Pyraustinae</taxon>
        <taxon>Ostrinia</taxon>
    </lineage>
</organism>